<gene>
    <name evidence="3" type="ORF">G7Z17_g13</name>
</gene>
<keyword evidence="4" id="KW-1185">Reference proteome</keyword>
<evidence type="ECO:0000259" key="2">
    <source>
        <dbReference type="SMART" id="SM00382"/>
    </source>
</evidence>
<feature type="region of interest" description="Disordered" evidence="1">
    <location>
        <begin position="442"/>
        <end position="489"/>
    </location>
</feature>
<dbReference type="Proteomes" id="UP000722485">
    <property type="component" value="Unassembled WGS sequence"/>
</dbReference>
<feature type="region of interest" description="Disordered" evidence="1">
    <location>
        <begin position="25"/>
        <end position="115"/>
    </location>
</feature>
<dbReference type="Pfam" id="PF00004">
    <property type="entry name" value="AAA"/>
    <property type="match status" value="1"/>
</dbReference>
<dbReference type="InterPro" id="IPR003593">
    <property type="entry name" value="AAA+_ATPase"/>
</dbReference>
<dbReference type="OrthoDB" id="10042665at2759"/>
<reference evidence="3" key="1">
    <citation type="submission" date="2020-03" db="EMBL/GenBank/DDBJ databases">
        <title>Draft Genome Sequence of Cylindrodendrum hubeiense.</title>
        <authorList>
            <person name="Buettner E."/>
            <person name="Kellner H."/>
        </authorList>
    </citation>
    <scope>NUCLEOTIDE SEQUENCE</scope>
    <source>
        <strain evidence="3">IHI 201604</strain>
    </source>
</reference>
<dbReference type="EMBL" id="JAANBB010000001">
    <property type="protein sequence ID" value="KAF7558199.1"/>
    <property type="molecule type" value="Genomic_DNA"/>
</dbReference>
<dbReference type="GO" id="GO:0005524">
    <property type="term" value="F:ATP binding"/>
    <property type="evidence" value="ECO:0007669"/>
    <property type="project" value="InterPro"/>
</dbReference>
<comment type="caution">
    <text evidence="3">The sequence shown here is derived from an EMBL/GenBank/DDBJ whole genome shotgun (WGS) entry which is preliminary data.</text>
</comment>
<feature type="domain" description="AAA+ ATPase" evidence="2">
    <location>
        <begin position="850"/>
        <end position="975"/>
    </location>
</feature>
<organism evidence="3 4">
    <name type="scientific">Cylindrodendrum hubeiense</name>
    <dbReference type="NCBI Taxonomy" id="595255"/>
    <lineage>
        <taxon>Eukaryota</taxon>
        <taxon>Fungi</taxon>
        <taxon>Dikarya</taxon>
        <taxon>Ascomycota</taxon>
        <taxon>Pezizomycotina</taxon>
        <taxon>Sordariomycetes</taxon>
        <taxon>Hypocreomycetidae</taxon>
        <taxon>Hypocreales</taxon>
        <taxon>Nectriaceae</taxon>
        <taxon>Cylindrodendrum</taxon>
    </lineage>
</organism>
<name>A0A9P5LMQ4_9HYPO</name>
<accession>A0A9P5LMQ4</accession>
<feature type="compositionally biased region" description="Acidic residues" evidence="1">
    <location>
        <begin position="1270"/>
        <end position="1282"/>
    </location>
</feature>
<evidence type="ECO:0000256" key="1">
    <source>
        <dbReference type="SAM" id="MobiDB-lite"/>
    </source>
</evidence>
<dbReference type="Pfam" id="PF23232">
    <property type="entry name" value="AAA_lid_13"/>
    <property type="match status" value="1"/>
</dbReference>
<evidence type="ECO:0000313" key="4">
    <source>
        <dbReference type="Proteomes" id="UP000722485"/>
    </source>
</evidence>
<dbReference type="SUPFAM" id="SSF52540">
    <property type="entry name" value="P-loop containing nucleoside triphosphate hydrolases"/>
    <property type="match status" value="1"/>
</dbReference>
<dbReference type="InterPro" id="IPR054289">
    <property type="entry name" value="DUF7025"/>
</dbReference>
<dbReference type="CDD" id="cd19481">
    <property type="entry name" value="RecA-like_protease"/>
    <property type="match status" value="1"/>
</dbReference>
<feature type="compositionally biased region" description="Basic and acidic residues" evidence="1">
    <location>
        <begin position="70"/>
        <end position="81"/>
    </location>
</feature>
<dbReference type="InterPro" id="IPR003959">
    <property type="entry name" value="ATPase_AAA_core"/>
</dbReference>
<dbReference type="InterPro" id="IPR027417">
    <property type="entry name" value="P-loop_NTPase"/>
</dbReference>
<evidence type="ECO:0000313" key="3">
    <source>
        <dbReference type="EMBL" id="KAF7558199.1"/>
    </source>
</evidence>
<feature type="compositionally biased region" description="Gly residues" evidence="1">
    <location>
        <begin position="1330"/>
        <end position="1339"/>
    </location>
</feature>
<feature type="region of interest" description="Disordered" evidence="1">
    <location>
        <begin position="1229"/>
        <end position="1345"/>
    </location>
</feature>
<dbReference type="PANTHER" id="PTHR46411:SF2">
    <property type="entry name" value="AAA+ ATPASE DOMAIN-CONTAINING PROTEIN"/>
    <property type="match status" value="1"/>
</dbReference>
<dbReference type="Pfam" id="PF22942">
    <property type="entry name" value="DUF7025"/>
    <property type="match status" value="1"/>
</dbReference>
<feature type="compositionally biased region" description="Acidic residues" evidence="1">
    <location>
        <begin position="1229"/>
        <end position="1253"/>
    </location>
</feature>
<dbReference type="GO" id="GO:0016887">
    <property type="term" value="F:ATP hydrolysis activity"/>
    <property type="evidence" value="ECO:0007669"/>
    <property type="project" value="InterPro"/>
</dbReference>
<dbReference type="PANTHER" id="PTHR46411">
    <property type="entry name" value="FAMILY ATPASE, PUTATIVE-RELATED"/>
    <property type="match status" value="1"/>
</dbReference>
<proteinExistence type="predicted"/>
<dbReference type="SMART" id="SM00382">
    <property type="entry name" value="AAA"/>
    <property type="match status" value="1"/>
</dbReference>
<sequence>MASQRLVLVPEPESLAVTVPHTAVPLSPQLENASVKGDLATSSGPSDGQNTILENPFLNNSDNKAPYIEPSDRGTHDESDNVKAPMAMTAESVSDGDAPEDQSNMTPTGDRRDSMHLRRFIEKGDDFLRAMKEHTALEPEPVFEDENLDLKDQIRRLDARIRMFERRFRSVMTNEDIKEIEGEWDEVYQVMGREEHIKDHGVMLKNRSSRRKSEINSFMDHRQWVNRMAEEFYARFGADEDLDMKLKWAQERWMRGVGQRTTERAPHSSHSIEKFPLAFARKREAPITIMVDIPQLNRTSWAEFQRFVDVGYVGVLSPQRYAIDVLDGEPNITFTIPTWLGYRMRRHYPPIHSAAPKVLSASERTTGGKDLPPGQAPLPERIRINSRPLLRILSKIQGVTLSYDEKPVLIFRPFRSLIFYKDDIQMWKSRLEAKFAKPATVSMATHKSRGHKRSESGLDNSKTATVEDEYEEDNEDDKDDESVKSADSSDDIENDIYINTRAALDDLSCLIQFINQDLGDKLAYLNSNKCQTVTFGDIWYLFAPGDSVVNQEERQAYRVVNVTSGKYRVKRPRDWLAIVGDNAKAKLEDSTITISCVYIDFDGKDIGPVSENFMIPRFEGEKNVNALPVFPFRFAKTSNLKETLIKRGDTFLTVAGVQPMHYSGLTLNTREEVDSQVVIDFEEALSIDRGLGPKPKIEHVISTARGDRDVRVAQSSDDEDKGCIPECCATEIVHDDAFVEKNRTDSFLREQLSWDDQEGRTPSLAIISRPLKAAMDDEGYIGDDEKLIMSYRAYGFILRSRKWEENNFDLLVLPKGHREVVESLVTQHFRDKASISGDTDQVDIVRGKGKGLIILLHGAPGVGKTTTAECVANYFHKPLFQITCGDLGSTAENVENRLETNFALANRWGCILLIDEADVFLESRKTENFDRNSLVAVFLRVLDYYAGILFLTTNRVGSFDEAFTSRIHISLYYPHLNLPSTLQVFKVNLDRIRARFAKRKGRGEAQLDMDEAIINGFVINYFNDNDVAAHWNGRQIRNACQTALALAEFEAQRYVNVSEDPTATNVEKKKMVTVKLTSKHFRIVAKAYLSFMKYLKEVQGVDAIQRAKDFKLRHDKWGLEVEAENPFASRQKAVAAQRSTQGSHQAQRRHIATPPASSARRGSRTAPRRGGGGRLRAEATVVATTTASETDFFEQDDPFAYGSGEYGTDMAAADMERDAAAFDEYEAGDDGVTEADGEGGDAYGDEDGAEQEEQNNYYGEGGEEVAGADYVDDPDADVDEYDNYSYPYEHQQPVAPRRPKQFRGAVPPPMTAPARGPRGGRGGRGDSLGRGRGRSGGPAAGRWRR</sequence>
<feature type="region of interest" description="Disordered" evidence="1">
    <location>
        <begin position="1128"/>
        <end position="1177"/>
    </location>
</feature>
<feature type="region of interest" description="Disordered" evidence="1">
    <location>
        <begin position="359"/>
        <end position="379"/>
    </location>
</feature>
<dbReference type="InterPro" id="IPR056599">
    <property type="entry name" value="AAA_lid_fung"/>
</dbReference>
<feature type="compositionally biased region" description="Acidic residues" evidence="1">
    <location>
        <begin position="466"/>
        <end position="480"/>
    </location>
</feature>
<dbReference type="Gene3D" id="3.40.50.300">
    <property type="entry name" value="P-loop containing nucleotide triphosphate hydrolases"/>
    <property type="match status" value="1"/>
</dbReference>
<feature type="compositionally biased region" description="Polar residues" evidence="1">
    <location>
        <begin position="40"/>
        <end position="63"/>
    </location>
</feature>
<protein>
    <recommendedName>
        <fullName evidence="2">AAA+ ATPase domain-containing protein</fullName>
    </recommendedName>
</protein>